<dbReference type="InterPro" id="IPR001303">
    <property type="entry name" value="Aldolase_II/adducin_N"/>
</dbReference>
<dbReference type="SUPFAM" id="SSF53639">
    <property type="entry name" value="AraD/HMP-PK domain-like"/>
    <property type="match status" value="1"/>
</dbReference>
<gene>
    <name evidence="4" type="ORF">Q4T40_09395</name>
</gene>
<evidence type="ECO:0000313" key="5">
    <source>
        <dbReference type="Proteomes" id="UP001254848"/>
    </source>
</evidence>
<sequence length="221" mass="23397">MNELMAVRAEVVRTGRAMLDCGLVAGTWGNVSIRVPGTELVAVTPSGRDYRNLRPEDIAVVDLQGKQTAGELTPSTEVPLHLAIYAARPDIGAIVHTHSIFASACAAARRPLPPVIEDLVQLSGGTIEVAAYALPGTEELAANAVAALADRQAVLLANHGAVGCGRTSAEALLACELVEKGAQIYIYANLLGGAQILSDGDVAAMRRFYVEHYRRRQEGEE</sequence>
<keyword evidence="1" id="KW-0479">Metal-binding</keyword>
<comment type="caution">
    <text evidence="4">The sequence shown here is derived from an EMBL/GenBank/DDBJ whole genome shotgun (WGS) entry which is preliminary data.</text>
</comment>
<organism evidence="4 5">
    <name type="scientific">Anaeroselena agilis</name>
    <dbReference type="NCBI Taxonomy" id="3063788"/>
    <lineage>
        <taxon>Bacteria</taxon>
        <taxon>Bacillati</taxon>
        <taxon>Bacillota</taxon>
        <taxon>Negativicutes</taxon>
        <taxon>Acetonemataceae</taxon>
        <taxon>Anaeroselena</taxon>
    </lineage>
</organism>
<dbReference type="InterPro" id="IPR050197">
    <property type="entry name" value="Aldolase_class_II_sugar_metab"/>
</dbReference>
<evidence type="ECO:0000259" key="3">
    <source>
        <dbReference type="SMART" id="SM01007"/>
    </source>
</evidence>
<keyword evidence="5" id="KW-1185">Reference proteome</keyword>
<dbReference type="Pfam" id="PF00596">
    <property type="entry name" value="Aldolase_II"/>
    <property type="match status" value="1"/>
</dbReference>
<evidence type="ECO:0000256" key="2">
    <source>
        <dbReference type="ARBA" id="ARBA00023239"/>
    </source>
</evidence>
<dbReference type="EMBL" id="JAUOZS010000001">
    <property type="protein sequence ID" value="MDT8901453.1"/>
    <property type="molecule type" value="Genomic_DNA"/>
</dbReference>
<dbReference type="PANTHER" id="PTHR22789:SF0">
    <property type="entry name" value="3-OXO-TETRONATE 4-PHOSPHATE DECARBOXYLASE-RELATED"/>
    <property type="match status" value="1"/>
</dbReference>
<dbReference type="Proteomes" id="UP001254848">
    <property type="component" value="Unassembled WGS sequence"/>
</dbReference>
<dbReference type="InterPro" id="IPR036409">
    <property type="entry name" value="Aldolase_II/adducin_N_sf"/>
</dbReference>
<reference evidence="4 5" key="1">
    <citation type="submission" date="2023-07" db="EMBL/GenBank/DDBJ databases">
        <title>The novel representative of Negativicutes class, Anaeroselena agilis gen. nov. sp. nov.</title>
        <authorList>
            <person name="Prokofeva M.I."/>
            <person name="Elcheninov A.G."/>
            <person name="Klyukina A."/>
            <person name="Kublanov I.V."/>
            <person name="Frolov E.N."/>
            <person name="Podosokorskaya O.A."/>
        </authorList>
    </citation>
    <scope>NUCLEOTIDE SEQUENCE [LARGE SCALE GENOMIC DNA]</scope>
    <source>
        <strain evidence="4 5">4137-cl</strain>
    </source>
</reference>
<dbReference type="Gene3D" id="3.40.225.10">
    <property type="entry name" value="Class II aldolase/adducin N-terminal domain"/>
    <property type="match status" value="1"/>
</dbReference>
<feature type="domain" description="Class II aldolase/adducin N-terminal" evidence="3">
    <location>
        <begin position="9"/>
        <end position="186"/>
    </location>
</feature>
<dbReference type="SMART" id="SM01007">
    <property type="entry name" value="Aldolase_II"/>
    <property type="match status" value="1"/>
</dbReference>
<dbReference type="PANTHER" id="PTHR22789">
    <property type="entry name" value="FUCULOSE PHOSPHATE ALDOLASE"/>
    <property type="match status" value="1"/>
</dbReference>
<protein>
    <submittedName>
        <fullName evidence="4">Class II aldolase/adducin family protein</fullName>
    </submittedName>
</protein>
<evidence type="ECO:0000256" key="1">
    <source>
        <dbReference type="ARBA" id="ARBA00022723"/>
    </source>
</evidence>
<keyword evidence="2" id="KW-0456">Lyase</keyword>
<name>A0ABU3NXC1_9FIRM</name>
<evidence type="ECO:0000313" key="4">
    <source>
        <dbReference type="EMBL" id="MDT8901453.1"/>
    </source>
</evidence>
<accession>A0ABU3NXC1</accession>
<proteinExistence type="predicted"/>
<dbReference type="RefSeq" id="WP_413779964.1">
    <property type="nucleotide sequence ID" value="NZ_JAUOZS010000001.1"/>
</dbReference>